<keyword evidence="30" id="KW-1185">Reference proteome</keyword>
<dbReference type="SMART" id="SM00710">
    <property type="entry name" value="PbH1"/>
    <property type="match status" value="4"/>
</dbReference>
<dbReference type="GO" id="GO:0004650">
    <property type="term" value="F:polygalacturonase activity"/>
    <property type="evidence" value="ECO:0007669"/>
    <property type="project" value="InterPro"/>
</dbReference>
<dbReference type="InterPro" id="IPR001650">
    <property type="entry name" value="Helicase_C-like"/>
</dbReference>
<evidence type="ECO:0000256" key="13">
    <source>
        <dbReference type="ARBA" id="ARBA00022801"/>
    </source>
</evidence>
<evidence type="ECO:0000256" key="10">
    <source>
        <dbReference type="ARBA" id="ARBA00022525"/>
    </source>
</evidence>
<keyword evidence="9" id="KW-0134">Cell wall</keyword>
<evidence type="ECO:0000256" key="7">
    <source>
        <dbReference type="ARBA" id="ARBA00010217"/>
    </source>
</evidence>
<organism evidence="29 30">
    <name type="scientific">Salix dunnii</name>
    <dbReference type="NCBI Taxonomy" id="1413687"/>
    <lineage>
        <taxon>Eukaryota</taxon>
        <taxon>Viridiplantae</taxon>
        <taxon>Streptophyta</taxon>
        <taxon>Embryophyta</taxon>
        <taxon>Tracheophyta</taxon>
        <taxon>Spermatophyta</taxon>
        <taxon>Magnoliopsida</taxon>
        <taxon>eudicotyledons</taxon>
        <taxon>Gunneridae</taxon>
        <taxon>Pentapetalae</taxon>
        <taxon>rosids</taxon>
        <taxon>fabids</taxon>
        <taxon>Malpighiales</taxon>
        <taxon>Salicaceae</taxon>
        <taxon>Saliceae</taxon>
        <taxon>Salix</taxon>
    </lineage>
</organism>
<evidence type="ECO:0000256" key="1">
    <source>
        <dbReference type="ARBA" id="ARBA00004123"/>
    </source>
</evidence>
<dbReference type="Gene3D" id="3.30.200.20">
    <property type="entry name" value="Phosphorylase Kinase, domain 1"/>
    <property type="match status" value="1"/>
</dbReference>
<dbReference type="InterPro" id="IPR014001">
    <property type="entry name" value="Helicase_ATP-bd"/>
</dbReference>
<accession>A0A835J7A2</accession>
<keyword evidence="25" id="KW-0812">Transmembrane</keyword>
<dbReference type="EMBL" id="JADGMS010000018">
    <property type="protein sequence ID" value="KAF9662140.1"/>
    <property type="molecule type" value="Genomic_DNA"/>
</dbReference>
<dbReference type="InterPro" id="IPR000743">
    <property type="entry name" value="Glyco_hydro_28"/>
</dbReference>
<feature type="active site" evidence="22">
    <location>
        <position position="734"/>
    </location>
</feature>
<keyword evidence="10" id="KW-0964">Secreted</keyword>
<comment type="similarity">
    <text evidence="4">Belongs to the protein kinase superfamily. TKL Ser/Thr protein kinase family. ROCO subfamily.</text>
</comment>
<feature type="transmembrane region" description="Helical" evidence="25">
    <location>
        <begin position="1024"/>
        <end position="1045"/>
    </location>
</feature>
<dbReference type="CDD" id="cd18787">
    <property type="entry name" value="SF2_C_DEAD"/>
    <property type="match status" value="1"/>
</dbReference>
<dbReference type="PROSITE" id="PS00502">
    <property type="entry name" value="POLYGALACTURONASE"/>
    <property type="match status" value="1"/>
</dbReference>
<dbReference type="SUPFAM" id="SSF51126">
    <property type="entry name" value="Pectin lyase-like"/>
    <property type="match status" value="1"/>
</dbReference>
<keyword evidence="25" id="KW-1133">Transmembrane helix</keyword>
<dbReference type="FunFam" id="3.40.50.300:FF:000111">
    <property type="entry name" value="DEAD-box ATP-dependent RNA helicase"/>
    <property type="match status" value="1"/>
</dbReference>
<dbReference type="InterPro" id="IPR011009">
    <property type="entry name" value="Kinase-like_dom_sf"/>
</dbReference>
<evidence type="ECO:0000256" key="3">
    <source>
        <dbReference type="ARBA" id="ARBA00007606"/>
    </source>
</evidence>
<evidence type="ECO:0000256" key="22">
    <source>
        <dbReference type="PROSITE-ProRule" id="PRU10052"/>
    </source>
</evidence>
<evidence type="ECO:0000256" key="20">
    <source>
        <dbReference type="ARBA" id="ARBA00059197"/>
    </source>
</evidence>
<reference evidence="29 30" key="1">
    <citation type="submission" date="2020-10" db="EMBL/GenBank/DDBJ databases">
        <title>Plant Genome Project.</title>
        <authorList>
            <person name="Zhang R.-G."/>
        </authorList>
    </citation>
    <scope>NUCLEOTIDE SEQUENCE [LARGE SCALE GENOMIC DNA]</scope>
    <source>
        <strain evidence="29">FAFU-HL-1</strain>
        <tissue evidence="29">Leaf</tissue>
    </source>
</reference>
<dbReference type="GO" id="GO:0030246">
    <property type="term" value="F:carbohydrate binding"/>
    <property type="evidence" value="ECO:0007669"/>
    <property type="project" value="UniProtKB-KW"/>
</dbReference>
<evidence type="ECO:0000256" key="17">
    <source>
        <dbReference type="ARBA" id="ARBA00023295"/>
    </source>
</evidence>
<dbReference type="Pfam" id="PF00139">
    <property type="entry name" value="Lectin_legB"/>
    <property type="match status" value="1"/>
</dbReference>
<feature type="compositionally biased region" description="Polar residues" evidence="24">
    <location>
        <begin position="1244"/>
        <end position="1257"/>
    </location>
</feature>
<comment type="similarity">
    <text evidence="5">In the N-terminal section; belongs to the leguminous lectin family.</text>
</comment>
<evidence type="ECO:0000256" key="25">
    <source>
        <dbReference type="SAM" id="Phobius"/>
    </source>
</evidence>
<dbReference type="GO" id="GO:0003676">
    <property type="term" value="F:nucleic acid binding"/>
    <property type="evidence" value="ECO:0007669"/>
    <property type="project" value="InterPro"/>
</dbReference>
<dbReference type="GO" id="GO:0003724">
    <property type="term" value="F:RNA helicase activity"/>
    <property type="evidence" value="ECO:0007669"/>
    <property type="project" value="UniProtKB-EC"/>
</dbReference>
<dbReference type="Gene3D" id="1.10.510.10">
    <property type="entry name" value="Transferase(Phosphotransferase) domain 1"/>
    <property type="match status" value="1"/>
</dbReference>
<dbReference type="GO" id="GO:0071555">
    <property type="term" value="P:cell wall organization"/>
    <property type="evidence" value="ECO:0007669"/>
    <property type="project" value="UniProtKB-KW"/>
</dbReference>
<evidence type="ECO:0000256" key="6">
    <source>
        <dbReference type="ARBA" id="ARBA00008834"/>
    </source>
</evidence>
<keyword evidence="18" id="KW-0961">Cell wall biogenesis/degradation</keyword>
<evidence type="ECO:0000256" key="15">
    <source>
        <dbReference type="ARBA" id="ARBA00022840"/>
    </source>
</evidence>
<dbReference type="GO" id="GO:0005524">
    <property type="term" value="F:ATP binding"/>
    <property type="evidence" value="ECO:0007669"/>
    <property type="project" value="UniProtKB-KW"/>
</dbReference>
<dbReference type="Gene3D" id="3.40.50.300">
    <property type="entry name" value="P-loop containing nucleotide triphosphate hydrolases"/>
    <property type="match status" value="2"/>
</dbReference>
<dbReference type="Pfam" id="PF00295">
    <property type="entry name" value="Glyco_hydro_28"/>
    <property type="match status" value="1"/>
</dbReference>
<dbReference type="AlphaFoldDB" id="A0A835J7A2"/>
<dbReference type="InterPro" id="IPR001220">
    <property type="entry name" value="Legume_lectin_dom"/>
</dbReference>
<keyword evidence="12" id="KW-0547">Nucleotide-binding</keyword>
<dbReference type="Gene3D" id="2.160.20.10">
    <property type="entry name" value="Single-stranded right-handed beta-helix, Pectin lyase-like"/>
    <property type="match status" value="1"/>
</dbReference>
<evidence type="ECO:0000313" key="29">
    <source>
        <dbReference type="EMBL" id="KAF9662140.1"/>
    </source>
</evidence>
<evidence type="ECO:0000256" key="24">
    <source>
        <dbReference type="SAM" id="MobiDB-lite"/>
    </source>
</evidence>
<dbReference type="InterPro" id="IPR013320">
    <property type="entry name" value="ConA-like_dom_sf"/>
</dbReference>
<dbReference type="PROSITE" id="PS51192">
    <property type="entry name" value="HELICASE_ATP_BIND_1"/>
    <property type="match status" value="1"/>
</dbReference>
<protein>
    <recommendedName>
        <fullName evidence="8">RNA helicase</fullName>
        <ecNumber evidence="8">3.6.4.13</ecNumber>
    </recommendedName>
</protein>
<evidence type="ECO:0000256" key="19">
    <source>
        <dbReference type="ARBA" id="ARBA00038213"/>
    </source>
</evidence>
<comment type="caution">
    <text evidence="29">The sequence shown here is derived from an EMBL/GenBank/DDBJ whole genome shotgun (WGS) entry which is preliminary data.</text>
</comment>
<evidence type="ECO:0000256" key="23">
    <source>
        <dbReference type="RuleBase" id="RU361169"/>
    </source>
</evidence>
<dbReference type="InterPro" id="IPR011050">
    <property type="entry name" value="Pectin_lyase_fold/virulence"/>
</dbReference>
<dbReference type="Pfam" id="PF00271">
    <property type="entry name" value="Helicase_C"/>
    <property type="match status" value="1"/>
</dbReference>
<feature type="domain" description="Protein kinase" evidence="26">
    <location>
        <begin position="984"/>
        <end position="1267"/>
    </location>
</feature>
<dbReference type="PANTHER" id="PTHR31375">
    <property type="match status" value="1"/>
</dbReference>
<evidence type="ECO:0000256" key="14">
    <source>
        <dbReference type="ARBA" id="ARBA00022806"/>
    </source>
</evidence>
<comment type="function">
    <text evidence="20">ATP-dependent RNA helicase involved in pre-mRNA splicing. Required for the export of mRNA out of the nucleus. In addition to ssRNA and dsRNA, binds dsDNA, but not ssDNA.</text>
</comment>
<evidence type="ECO:0000259" key="26">
    <source>
        <dbReference type="PROSITE" id="PS50011"/>
    </source>
</evidence>
<dbReference type="InterPro" id="IPR012334">
    <property type="entry name" value="Pectin_lyas_fold"/>
</dbReference>
<evidence type="ECO:0000256" key="4">
    <source>
        <dbReference type="ARBA" id="ARBA00008171"/>
    </source>
</evidence>
<keyword evidence="11" id="KW-0430">Lectin</keyword>
<keyword evidence="25" id="KW-0472">Membrane</keyword>
<feature type="domain" description="Helicase ATP-binding" evidence="27">
    <location>
        <begin position="112"/>
        <end position="285"/>
    </location>
</feature>
<evidence type="ECO:0000256" key="18">
    <source>
        <dbReference type="ARBA" id="ARBA00023316"/>
    </source>
</evidence>
<evidence type="ECO:0000259" key="27">
    <source>
        <dbReference type="PROSITE" id="PS51192"/>
    </source>
</evidence>
<keyword evidence="16" id="KW-0539">Nucleus</keyword>
<sequence>MGETRDNDAYEEELLDYEEEEDKAPDSVGAKVNGETVKKGYVGIHSSGFRDFLLKPELLRSIVDSGFEHPSEAVFFYGKPFQLKDQRGYVLLTKGSLHAIFFGNSSVQHECIPQAILGMDVICQAKSGMGKTAVFVLSSLQQIEPTAGQVIALVLCHTRELAYQICHEFERFSTYLPDTKIAVFYGGVNIKTHKDLLKNECPHIVVGTPGRILALARDKDLSLKNVRHFILDECDKMLESLDMRRDVQEIFKMTPHDKQVMMFSATLSKEIRPVCKKFMQDVMSFGQFYLNLEPMEIYVDDEAKLTLHGLVQHYIKLTELEKNRKLNDLLDALDFNQVVIFVKSVSRAAELNKLLVECNFPSICIHSGMSQEERLMRYKGFKEGHKRILVATDLVGRGIDIERVNIVINYDMPESADTYLHRVGRAGRFGTKGLAITFVSSASDSDVLNQVQERFEVDIKELPEQIDTSTYSKLASGVYFSFLILCIAASSFGFGHGQKVFNVVDFGAIGDGQTDDTNAFLSAWKALCGDDAAQGTPSLQIPEGKTFLLQPVKFQGPCKSVSVQVQVEGKIIAPSTIEEWKNCEADYWITFVGVANLIMYGSGLIDGQGSDWWMRTVQANNLNAREIACNPPSTQSGTLQALNFKRCDALQLSGLTHVDSPKGHIGINDCNGVLISNLNIAAPENSPNTDGIDVARSTNVHIQDSVIGTGDDCVAINGGCSYINITNIACGPGHGISVGSLGKDGQYDTVEEVHVRNCSFTGTQNAARIKTWAGGSGYARKISYEKITLVASKNPIIIDQHYCDGVRNCRNSPTAPQVSDVTYSSFQGTSVDEEAIRLDCSGRGCINIVMDNINITSADPGKTTYAYCEHTSGTSWFTAPNVPCLSISFSYPSFDADRCNTTLICMGSVSVGDRRLKLTPEPMPVNSNSTQPVLKDQKGRVLAIPSVCDCLARLYQYTKSTKGNPLVSFLNQSIEMSKWVPNTVYVGFTAATGSFSEANDVLNWTFQLTSLPDLKKDSEKEVRLLTVAIVVAGLGVLILFIVPLASRDLRKRKKRSKKRSEIESRSVTAANAPKMFTYRQLSKTTLKFSKENLLGTGGIGSVYKGVISSDPPMILAVKKISETSRHSTEKEYLAEICTVGRMRHKNIVQLQGLASALPYLHEQCGHPIVHRDVEPNNVMLDSDFNAHSGDFGLARLLRSDSVVTTIRADFLEPNEPPMEVPESRPNAIFVPLSSSASTTRSATDFGSKNDNGLLQSTPEEMLQFIKK</sequence>
<keyword evidence="15" id="KW-0067">ATP-binding</keyword>
<keyword evidence="14" id="KW-0347">Helicase</keyword>
<comment type="similarity">
    <text evidence="19">Belongs to the DEAD box helicase family. DECD subfamily.</text>
</comment>
<evidence type="ECO:0000256" key="12">
    <source>
        <dbReference type="ARBA" id="ARBA00022741"/>
    </source>
</evidence>
<dbReference type="Gene3D" id="2.60.120.200">
    <property type="match status" value="1"/>
</dbReference>
<evidence type="ECO:0000256" key="8">
    <source>
        <dbReference type="ARBA" id="ARBA00012552"/>
    </source>
</evidence>
<evidence type="ECO:0000313" key="30">
    <source>
        <dbReference type="Proteomes" id="UP000657918"/>
    </source>
</evidence>
<comment type="subunit">
    <text evidence="21">Interacts with ALY2 and MOS11.</text>
</comment>
<dbReference type="CDD" id="cd17950">
    <property type="entry name" value="DEADc_DDX39"/>
    <property type="match status" value="1"/>
</dbReference>
<evidence type="ECO:0000256" key="11">
    <source>
        <dbReference type="ARBA" id="ARBA00022734"/>
    </source>
</evidence>
<dbReference type="InterPro" id="IPR006626">
    <property type="entry name" value="PbH1"/>
</dbReference>
<evidence type="ECO:0000256" key="21">
    <source>
        <dbReference type="ARBA" id="ARBA00065936"/>
    </source>
</evidence>
<dbReference type="PROSITE" id="PS50011">
    <property type="entry name" value="PROTEIN_KINASE_DOM"/>
    <property type="match status" value="1"/>
</dbReference>
<evidence type="ECO:0000256" key="2">
    <source>
        <dbReference type="ARBA" id="ARBA00004191"/>
    </source>
</evidence>
<evidence type="ECO:0000256" key="5">
    <source>
        <dbReference type="ARBA" id="ARBA00008536"/>
    </source>
</evidence>
<comment type="subcellular location">
    <subcellularLocation>
        <location evidence="1">Nucleus</location>
    </subcellularLocation>
    <subcellularLocation>
        <location evidence="2">Secreted</location>
        <location evidence="2">Cell wall</location>
    </subcellularLocation>
</comment>
<feature type="domain" description="Helicase C-terminal" evidence="28">
    <location>
        <begin position="325"/>
        <end position="470"/>
    </location>
</feature>
<dbReference type="InterPro" id="IPR011545">
    <property type="entry name" value="DEAD/DEAH_box_helicase_dom"/>
</dbReference>
<dbReference type="EC" id="3.6.4.13" evidence="8"/>
<dbReference type="GO" id="GO:0005975">
    <property type="term" value="P:carbohydrate metabolic process"/>
    <property type="evidence" value="ECO:0007669"/>
    <property type="project" value="InterPro"/>
</dbReference>
<dbReference type="Proteomes" id="UP000657918">
    <property type="component" value="Unassembled WGS sequence"/>
</dbReference>
<comment type="similarity">
    <text evidence="6 23">Belongs to the glycosyl hydrolase 28 family.</text>
</comment>
<feature type="region of interest" description="Disordered" evidence="24">
    <location>
        <begin position="1238"/>
        <end position="1257"/>
    </location>
</feature>
<dbReference type="SUPFAM" id="SSF56112">
    <property type="entry name" value="Protein kinase-like (PK-like)"/>
    <property type="match status" value="1"/>
</dbReference>
<keyword evidence="13 23" id="KW-0378">Hydrolase</keyword>
<dbReference type="SMART" id="SM00487">
    <property type="entry name" value="DEXDc"/>
    <property type="match status" value="1"/>
</dbReference>
<dbReference type="Pfam" id="PF00270">
    <property type="entry name" value="DEAD"/>
    <property type="match status" value="1"/>
</dbReference>
<dbReference type="InterPro" id="IPR001245">
    <property type="entry name" value="Ser-Thr/Tyr_kinase_cat_dom"/>
</dbReference>
<evidence type="ECO:0000256" key="16">
    <source>
        <dbReference type="ARBA" id="ARBA00023242"/>
    </source>
</evidence>
<dbReference type="PROSITE" id="PS51194">
    <property type="entry name" value="HELICASE_CTER"/>
    <property type="match status" value="1"/>
</dbReference>
<dbReference type="Pfam" id="PF07714">
    <property type="entry name" value="PK_Tyr_Ser-Thr"/>
    <property type="match status" value="1"/>
</dbReference>
<comment type="similarity">
    <text evidence="7">In the C-terminal section; belongs to the protein kinase superfamily. Ser/Thr protein kinase family.</text>
</comment>
<dbReference type="FunFam" id="3.40.50.300:FF:000168">
    <property type="entry name" value="DEAD-box ATP-dependent RNA helicase 56-like"/>
    <property type="match status" value="1"/>
</dbReference>
<dbReference type="GO" id="GO:0004672">
    <property type="term" value="F:protein kinase activity"/>
    <property type="evidence" value="ECO:0007669"/>
    <property type="project" value="InterPro"/>
</dbReference>
<gene>
    <name evidence="29" type="ORF">SADUNF_Sadunf18G0022200</name>
</gene>
<dbReference type="SUPFAM" id="SSF52540">
    <property type="entry name" value="P-loop containing nucleoside triphosphate hydrolases"/>
    <property type="match status" value="1"/>
</dbReference>
<evidence type="ECO:0000256" key="9">
    <source>
        <dbReference type="ARBA" id="ARBA00022512"/>
    </source>
</evidence>
<dbReference type="SMART" id="SM00490">
    <property type="entry name" value="HELICc"/>
    <property type="match status" value="1"/>
</dbReference>
<keyword evidence="17 23" id="KW-0326">Glycosidase</keyword>
<dbReference type="SUPFAM" id="SSF49899">
    <property type="entry name" value="Concanavalin A-like lectins/glucanases"/>
    <property type="match status" value="1"/>
</dbReference>
<name>A0A835J7A2_9ROSI</name>
<comment type="similarity">
    <text evidence="3">Belongs to the leguminous lectin family.</text>
</comment>
<dbReference type="InterPro" id="IPR000719">
    <property type="entry name" value="Prot_kinase_dom"/>
</dbReference>
<proteinExistence type="inferred from homology"/>
<dbReference type="GO" id="GO:0005634">
    <property type="term" value="C:nucleus"/>
    <property type="evidence" value="ECO:0007669"/>
    <property type="project" value="UniProtKB-SubCell"/>
</dbReference>
<dbReference type="GO" id="GO:0006952">
    <property type="term" value="P:defense response"/>
    <property type="evidence" value="ECO:0007669"/>
    <property type="project" value="UniProtKB-ARBA"/>
</dbReference>
<dbReference type="OrthoDB" id="187139at2759"/>
<evidence type="ECO:0000259" key="28">
    <source>
        <dbReference type="PROSITE" id="PS51194"/>
    </source>
</evidence>
<dbReference type="InterPro" id="IPR027417">
    <property type="entry name" value="P-loop_NTPase"/>
</dbReference>